<accession>A0A645DZF1</accession>
<proteinExistence type="predicted"/>
<comment type="caution">
    <text evidence="1">The sequence shown here is derived from an EMBL/GenBank/DDBJ whole genome shotgun (WGS) entry which is preliminary data.</text>
</comment>
<organism evidence="1">
    <name type="scientific">bioreactor metagenome</name>
    <dbReference type="NCBI Taxonomy" id="1076179"/>
    <lineage>
        <taxon>unclassified sequences</taxon>
        <taxon>metagenomes</taxon>
        <taxon>ecological metagenomes</taxon>
    </lineage>
</organism>
<name>A0A645DZF1_9ZZZZ</name>
<gene>
    <name evidence="1" type="ORF">SDC9_141854</name>
</gene>
<dbReference type="AlphaFoldDB" id="A0A645DZF1"/>
<evidence type="ECO:0000313" key="1">
    <source>
        <dbReference type="EMBL" id="MPM94706.1"/>
    </source>
</evidence>
<protein>
    <submittedName>
        <fullName evidence="1">Uncharacterized protein</fullName>
    </submittedName>
</protein>
<sequence length="39" mass="4635">MNGLQKVKKIYLANKLGLLKWNLRQVHQVRFMGPLQQEL</sequence>
<dbReference type="EMBL" id="VSSQ01041298">
    <property type="protein sequence ID" value="MPM94706.1"/>
    <property type="molecule type" value="Genomic_DNA"/>
</dbReference>
<reference evidence="1" key="1">
    <citation type="submission" date="2019-08" db="EMBL/GenBank/DDBJ databases">
        <authorList>
            <person name="Kucharzyk K."/>
            <person name="Murdoch R.W."/>
            <person name="Higgins S."/>
            <person name="Loffler F."/>
        </authorList>
    </citation>
    <scope>NUCLEOTIDE SEQUENCE</scope>
</reference>